<dbReference type="AlphaFoldDB" id="A0A0B8T7Y0"/>
<keyword evidence="1" id="KW-0560">Oxidoreductase</keyword>
<evidence type="ECO:0000313" key="4">
    <source>
        <dbReference type="EMBL" id="KGE14659.1"/>
    </source>
</evidence>
<dbReference type="InterPro" id="IPR013154">
    <property type="entry name" value="ADH-like_N"/>
</dbReference>
<proteinExistence type="predicted"/>
<comment type="caution">
    <text evidence="4">The sequence shown here is derived from an EMBL/GenBank/DDBJ whole genome shotgun (WGS) entry which is preliminary data.</text>
</comment>
<dbReference type="InterPro" id="IPR036291">
    <property type="entry name" value="NAD(P)-bd_dom_sf"/>
</dbReference>
<feature type="domain" description="Alcohol dehydrogenase-like C-terminal" evidence="2">
    <location>
        <begin position="168"/>
        <end position="293"/>
    </location>
</feature>
<dbReference type="InterPro" id="IPR050129">
    <property type="entry name" value="Zn_alcohol_dh"/>
</dbReference>
<reference evidence="5" key="1">
    <citation type="submission" date="2014-04" db="EMBL/GenBank/DDBJ databases">
        <title>Whole-Genome optical mapping and complete genome sequence of Sphingobacterium deserti sp. nov., a new spaces isolated from desert in the west of China.</title>
        <authorList>
            <person name="Teng C."/>
            <person name="Zhou Z."/>
            <person name="Li X."/>
            <person name="Chen M."/>
            <person name="Lin M."/>
            <person name="Wang L."/>
            <person name="Su S."/>
            <person name="Zhang C."/>
            <person name="Zhang W."/>
        </authorList>
    </citation>
    <scope>NUCLEOTIDE SEQUENCE [LARGE SCALE GENOMIC DNA]</scope>
    <source>
        <strain evidence="5">ACCC05744</strain>
    </source>
</reference>
<protein>
    <submittedName>
        <fullName evidence="4">Alcohol dehydrogenase</fullName>
    </submittedName>
</protein>
<dbReference type="GO" id="GO:0016491">
    <property type="term" value="F:oxidoreductase activity"/>
    <property type="evidence" value="ECO:0007669"/>
    <property type="project" value="UniProtKB-KW"/>
</dbReference>
<keyword evidence="5" id="KW-1185">Reference proteome</keyword>
<feature type="domain" description="Alcohol dehydrogenase-like N-terminal" evidence="3">
    <location>
        <begin position="25"/>
        <end position="126"/>
    </location>
</feature>
<evidence type="ECO:0000313" key="5">
    <source>
        <dbReference type="Proteomes" id="UP000031802"/>
    </source>
</evidence>
<dbReference type="STRING" id="1229276.DI53_1688"/>
<dbReference type="Proteomes" id="UP000031802">
    <property type="component" value="Unassembled WGS sequence"/>
</dbReference>
<dbReference type="EMBL" id="JJMU01000024">
    <property type="protein sequence ID" value="KGE14659.1"/>
    <property type="molecule type" value="Genomic_DNA"/>
</dbReference>
<gene>
    <name evidence="4" type="ORF">DI53_1688</name>
</gene>
<dbReference type="Pfam" id="PF00107">
    <property type="entry name" value="ADH_zinc_N"/>
    <property type="match status" value="1"/>
</dbReference>
<organism evidence="4 5">
    <name type="scientific">Sphingobacterium deserti</name>
    <dbReference type="NCBI Taxonomy" id="1229276"/>
    <lineage>
        <taxon>Bacteria</taxon>
        <taxon>Pseudomonadati</taxon>
        <taxon>Bacteroidota</taxon>
        <taxon>Sphingobacteriia</taxon>
        <taxon>Sphingobacteriales</taxon>
        <taxon>Sphingobacteriaceae</taxon>
        <taxon>Sphingobacterium</taxon>
    </lineage>
</organism>
<dbReference type="SUPFAM" id="SSF51735">
    <property type="entry name" value="NAD(P)-binding Rossmann-fold domains"/>
    <property type="match status" value="1"/>
</dbReference>
<dbReference type="RefSeq" id="WP_037497555.1">
    <property type="nucleotide sequence ID" value="NZ_JJMU01000024.1"/>
</dbReference>
<evidence type="ECO:0000259" key="3">
    <source>
        <dbReference type="Pfam" id="PF08240"/>
    </source>
</evidence>
<dbReference type="Gene3D" id="3.40.50.720">
    <property type="entry name" value="NAD(P)-binding Rossmann-like Domain"/>
    <property type="match status" value="1"/>
</dbReference>
<dbReference type="Gene3D" id="3.90.180.10">
    <property type="entry name" value="Medium-chain alcohol dehydrogenases, catalytic domain"/>
    <property type="match status" value="1"/>
</dbReference>
<accession>A0A0B8T7Y0</accession>
<name>A0A0B8T7Y0_9SPHI</name>
<dbReference type="PANTHER" id="PTHR43401:SF3">
    <property type="entry name" value="L-GALACTONATE-5-DEHYDROGENASE"/>
    <property type="match status" value="1"/>
</dbReference>
<dbReference type="CDD" id="cd08261">
    <property type="entry name" value="Zn_ADH7"/>
    <property type="match status" value="1"/>
</dbReference>
<dbReference type="OrthoDB" id="9787435at2"/>
<evidence type="ECO:0000259" key="2">
    <source>
        <dbReference type="Pfam" id="PF00107"/>
    </source>
</evidence>
<dbReference type="InterPro" id="IPR013149">
    <property type="entry name" value="ADH-like_C"/>
</dbReference>
<dbReference type="PATRIC" id="fig|1229276.3.peg.1740"/>
<dbReference type="PANTHER" id="PTHR43401">
    <property type="entry name" value="L-THREONINE 3-DEHYDROGENASE"/>
    <property type="match status" value="1"/>
</dbReference>
<reference evidence="4 5" key="2">
    <citation type="journal article" date="2015" name="PLoS ONE">
        <title>Whole-Genome Optical Mapping and Finished Genome Sequence of Sphingobacterium deserti sp. nov., a New Species Isolated from the Western Desert of China.</title>
        <authorList>
            <person name="Teng C."/>
            <person name="Zhou Z."/>
            <person name="Molnar I."/>
            <person name="Li X."/>
            <person name="Tang R."/>
            <person name="Chen M."/>
            <person name="Wang L."/>
            <person name="Su S."/>
            <person name="Zhang W."/>
            <person name="Lin M."/>
        </authorList>
    </citation>
    <scope>NUCLEOTIDE SEQUENCE [LARGE SCALE GENOMIC DNA]</scope>
    <source>
        <strain evidence="5">ACCC05744</strain>
    </source>
</reference>
<dbReference type="Pfam" id="PF08240">
    <property type="entry name" value="ADH_N"/>
    <property type="match status" value="1"/>
</dbReference>
<sequence>MRKLICAEPGTFVYTEEEIPTPGVGQSLLRVRKIGICGTDIHAFAGRQPFFSYPRVLGHEVAADYVKGDAPGFSEGDKVTVIPYFTEGKDIASRMGKPNCSTDMRVLGVHIDGAMAEYVVVPSHAIRKEEGLDYDDLVLVEPLAIGAHGIQRGGIIPGEFVLVIGAGPIGLGIIALATIAGAKVIALDVDEARLQHARELGASHVVSARDADVLAQLQKLTNGDMPTLLFDATGNTAAINNAFQYMAHGARYVLVGLQKEEIHFSHPEFHKREGTLMSSRNAVGTDFQYVMERLRDKSLKPEQFITRRVKFAEASALFSDPASPLTSGIKTVIEFE</sequence>
<dbReference type="InterPro" id="IPR011032">
    <property type="entry name" value="GroES-like_sf"/>
</dbReference>
<dbReference type="eggNOG" id="COG1063">
    <property type="taxonomic scope" value="Bacteria"/>
</dbReference>
<dbReference type="SUPFAM" id="SSF50129">
    <property type="entry name" value="GroES-like"/>
    <property type="match status" value="1"/>
</dbReference>
<evidence type="ECO:0000256" key="1">
    <source>
        <dbReference type="ARBA" id="ARBA00023002"/>
    </source>
</evidence>